<dbReference type="InterPro" id="IPR050765">
    <property type="entry name" value="Riboflavin_Biosynth_HTPR"/>
</dbReference>
<keyword evidence="7 12" id="KW-0479">Metal-binding</keyword>
<evidence type="ECO:0000313" key="17">
    <source>
        <dbReference type="EMBL" id="MYZ46703.1"/>
    </source>
</evidence>
<evidence type="ECO:0000256" key="7">
    <source>
        <dbReference type="ARBA" id="ARBA00022723"/>
    </source>
</evidence>
<evidence type="ECO:0000259" key="16">
    <source>
        <dbReference type="PROSITE" id="PS51747"/>
    </source>
</evidence>
<dbReference type="EC" id="3.5.4.26" evidence="12"/>
<feature type="domain" description="CMP/dCMP-type deaminase" evidence="16">
    <location>
        <begin position="7"/>
        <end position="129"/>
    </location>
</feature>
<dbReference type="InterPro" id="IPR016193">
    <property type="entry name" value="Cytidine_deaminase-like"/>
</dbReference>
<feature type="binding site" evidence="15">
    <location>
        <position position="56"/>
    </location>
    <ligand>
        <name>Zn(2+)</name>
        <dbReference type="ChEBI" id="CHEBI:29105"/>
        <note>catalytic</note>
    </ligand>
</feature>
<dbReference type="InterPro" id="IPR002125">
    <property type="entry name" value="CMP_dCMP_dom"/>
</dbReference>
<evidence type="ECO:0000256" key="3">
    <source>
        <dbReference type="ARBA" id="ARBA00004910"/>
    </source>
</evidence>
<evidence type="ECO:0000313" key="18">
    <source>
        <dbReference type="Proteomes" id="UP000773614"/>
    </source>
</evidence>
<dbReference type="Gene3D" id="3.40.140.10">
    <property type="entry name" value="Cytidine Deaminase, domain 2"/>
    <property type="match status" value="1"/>
</dbReference>
<keyword evidence="10 12" id="KW-0560">Oxidoreductase</keyword>
<organism evidence="17 18">
    <name type="scientific">Propylenella binzhouense</name>
    <dbReference type="NCBI Taxonomy" id="2555902"/>
    <lineage>
        <taxon>Bacteria</taxon>
        <taxon>Pseudomonadati</taxon>
        <taxon>Pseudomonadota</taxon>
        <taxon>Alphaproteobacteria</taxon>
        <taxon>Hyphomicrobiales</taxon>
        <taxon>Propylenellaceae</taxon>
        <taxon>Propylenella</taxon>
    </lineage>
</organism>
<feature type="binding site" evidence="14">
    <location>
        <position position="229"/>
    </location>
    <ligand>
        <name>NADP(+)</name>
        <dbReference type="ChEBI" id="CHEBI:58349"/>
    </ligand>
</feature>
<keyword evidence="8 12" id="KW-0862">Zinc</keyword>
<dbReference type="SUPFAM" id="SSF53927">
    <property type="entry name" value="Cytidine deaminase-like"/>
    <property type="match status" value="1"/>
</dbReference>
<proteinExistence type="inferred from homology"/>
<feature type="binding site" evidence="14">
    <location>
        <begin position="303"/>
        <end position="309"/>
    </location>
    <ligand>
        <name>NADP(+)</name>
        <dbReference type="ChEBI" id="CHEBI:58349"/>
    </ligand>
</feature>
<feature type="binding site" evidence="15">
    <location>
        <position position="81"/>
    </location>
    <ligand>
        <name>Zn(2+)</name>
        <dbReference type="ChEBI" id="CHEBI:29105"/>
        <note>catalytic</note>
    </ligand>
</feature>
<dbReference type="PIRSF" id="PIRSF006769">
    <property type="entry name" value="RibD"/>
    <property type="match status" value="1"/>
</dbReference>
<dbReference type="Gene3D" id="3.40.430.10">
    <property type="entry name" value="Dihydrofolate Reductase, subunit A"/>
    <property type="match status" value="1"/>
</dbReference>
<dbReference type="InterPro" id="IPR024072">
    <property type="entry name" value="DHFR-like_dom_sf"/>
</dbReference>
<evidence type="ECO:0000256" key="6">
    <source>
        <dbReference type="ARBA" id="ARBA00022619"/>
    </source>
</evidence>
<dbReference type="InterPro" id="IPR002734">
    <property type="entry name" value="RibDG_C"/>
</dbReference>
<keyword evidence="18" id="KW-1185">Reference proteome</keyword>
<evidence type="ECO:0000256" key="1">
    <source>
        <dbReference type="ARBA" id="ARBA00002151"/>
    </source>
</evidence>
<protein>
    <recommendedName>
        <fullName evidence="12">Riboflavin biosynthesis protein RibD</fullName>
    </recommendedName>
    <domain>
        <recommendedName>
            <fullName evidence="12">Diaminohydroxyphosphoribosylaminopyrimidine deaminase</fullName>
            <shortName evidence="12">DRAP deaminase</shortName>
            <ecNumber evidence="12">3.5.4.26</ecNumber>
        </recommendedName>
        <alternativeName>
            <fullName evidence="12">Riboflavin-specific deaminase</fullName>
        </alternativeName>
    </domain>
    <domain>
        <recommendedName>
            <fullName evidence="12">5-amino-6-(5-phosphoribosylamino)uracil reductase</fullName>
            <ecNumber evidence="12">1.1.1.193</ecNumber>
        </recommendedName>
        <alternativeName>
            <fullName evidence="12">HTP reductase</fullName>
        </alternativeName>
    </domain>
</protein>
<evidence type="ECO:0000256" key="4">
    <source>
        <dbReference type="ARBA" id="ARBA00005259"/>
    </source>
</evidence>
<gene>
    <name evidence="17" type="primary">ribD</name>
    <name evidence="17" type="ORF">E4O86_03085</name>
</gene>
<feature type="binding site" evidence="14">
    <location>
        <position position="210"/>
    </location>
    <ligand>
        <name>substrate</name>
    </ligand>
</feature>
<dbReference type="EMBL" id="SPKJ01000005">
    <property type="protein sequence ID" value="MYZ46703.1"/>
    <property type="molecule type" value="Genomic_DNA"/>
</dbReference>
<feature type="binding site" evidence="14">
    <location>
        <position position="206"/>
    </location>
    <ligand>
        <name>substrate</name>
    </ligand>
</feature>
<evidence type="ECO:0000256" key="14">
    <source>
        <dbReference type="PIRSR" id="PIRSR006769-2"/>
    </source>
</evidence>
<dbReference type="PROSITE" id="PS51747">
    <property type="entry name" value="CYT_DCMP_DEAMINASES_2"/>
    <property type="match status" value="1"/>
</dbReference>
<evidence type="ECO:0000256" key="8">
    <source>
        <dbReference type="ARBA" id="ARBA00022833"/>
    </source>
</evidence>
<dbReference type="GO" id="GO:0008270">
    <property type="term" value="F:zinc ion binding"/>
    <property type="evidence" value="ECO:0007669"/>
    <property type="project" value="InterPro"/>
</dbReference>
<feature type="binding site" evidence="14">
    <location>
        <position position="190"/>
    </location>
    <ligand>
        <name>substrate</name>
    </ligand>
</feature>
<keyword evidence="6 12" id="KW-0686">Riboflavin biosynthesis</keyword>
<dbReference type="GO" id="GO:0008835">
    <property type="term" value="F:diaminohydroxyphosphoribosylaminopyrimidine deaminase activity"/>
    <property type="evidence" value="ECO:0007669"/>
    <property type="project" value="UniProtKB-EC"/>
</dbReference>
<evidence type="ECO:0000256" key="9">
    <source>
        <dbReference type="ARBA" id="ARBA00022857"/>
    </source>
</evidence>
<dbReference type="PROSITE" id="PS00903">
    <property type="entry name" value="CYT_DCMP_DEAMINASES_1"/>
    <property type="match status" value="1"/>
</dbReference>
<comment type="cofactor">
    <cofactor evidence="12 15">
        <name>Zn(2+)</name>
        <dbReference type="ChEBI" id="CHEBI:29105"/>
    </cofactor>
    <text evidence="12 15">Binds 1 zinc ion.</text>
</comment>
<dbReference type="NCBIfam" id="TIGR00326">
    <property type="entry name" value="eubact_ribD"/>
    <property type="match status" value="1"/>
</dbReference>
<dbReference type="GO" id="GO:0008703">
    <property type="term" value="F:5-amino-6-(5-phosphoribosylamino)uracil reductase activity"/>
    <property type="evidence" value="ECO:0007669"/>
    <property type="project" value="UniProtKB-EC"/>
</dbReference>
<evidence type="ECO:0000256" key="13">
    <source>
        <dbReference type="PIRSR" id="PIRSR006769-1"/>
    </source>
</evidence>
<reference evidence="17" key="1">
    <citation type="submission" date="2019-03" db="EMBL/GenBank/DDBJ databases">
        <title>Afifella sp. nov., isolated from activated sludge.</title>
        <authorList>
            <person name="Li Q."/>
            <person name="Liu Y."/>
        </authorList>
    </citation>
    <scope>NUCLEOTIDE SEQUENCE</scope>
    <source>
        <strain evidence="17">L72</strain>
    </source>
</reference>
<accession>A0A964T1H1</accession>
<dbReference type="OrthoDB" id="9800865at2"/>
<sequence>MSDIVTETDRRFLAAAIRLGAGANGETWPNPAVGAIVVKDGRVVGRGRTASGGRPHAETIALREAGERAAGGTLYVSLEPCAHHGRTPPCADAVIAAGIARVVACASDPDPRVSGRGFARMRDAGISVSADVLRAAAERAHAGHISRTTRNRPHVVLKLAVSADDAIGRAGETRVAVTGEIARRHVHALRARVDAILVGSGTVTADDPELTCRLPGLEHRSPVRIVLDTDGRLGRDWTVFAAKSRVPSWRIVAGPDGSATGEASEEGLLRTLHVRRGEGGVDLSDALRRLAEAGIGRLMVEGGAAVARSFLLGDLVDEVLLFRSPVALGDGAVPALAGLPLSAVESSPAFVRKERRMFGPDRLTRYERRR</sequence>
<dbReference type="RefSeq" id="WP_161139044.1">
    <property type="nucleotide sequence ID" value="NZ_SPKJ01000005.1"/>
</dbReference>
<comment type="pathway">
    <text evidence="2 12">Cofactor biosynthesis; riboflavin biosynthesis; 5-amino-6-(D-ribitylamino)uracil from GTP: step 2/4.</text>
</comment>
<evidence type="ECO:0000256" key="12">
    <source>
        <dbReference type="PIRNR" id="PIRNR006769"/>
    </source>
</evidence>
<dbReference type="EC" id="1.1.1.193" evidence="12"/>
<dbReference type="InterPro" id="IPR016192">
    <property type="entry name" value="APOBEC/CMP_deaminase_Zn-bd"/>
</dbReference>
<feature type="binding site" evidence="15">
    <location>
        <position position="90"/>
    </location>
    <ligand>
        <name>Zn(2+)</name>
        <dbReference type="ChEBI" id="CHEBI:29105"/>
        <note>catalytic</note>
    </ligand>
</feature>
<dbReference type="CDD" id="cd01284">
    <property type="entry name" value="Riboflavin_deaminase-reductase"/>
    <property type="match status" value="1"/>
</dbReference>
<evidence type="ECO:0000256" key="5">
    <source>
        <dbReference type="ARBA" id="ARBA00007417"/>
    </source>
</evidence>
<feature type="binding site" evidence="14">
    <location>
        <position position="301"/>
    </location>
    <ligand>
        <name>substrate</name>
    </ligand>
</feature>
<dbReference type="InterPro" id="IPR004794">
    <property type="entry name" value="Eubact_RibD"/>
</dbReference>
<evidence type="ECO:0000256" key="11">
    <source>
        <dbReference type="ARBA" id="ARBA00023268"/>
    </source>
</evidence>
<feature type="active site" description="Proton donor" evidence="13">
    <location>
        <position position="58"/>
    </location>
</feature>
<comment type="pathway">
    <text evidence="3 12">Cofactor biosynthesis; riboflavin biosynthesis; 5-amino-6-(D-ribitylamino)uracil from GTP: step 3/4.</text>
</comment>
<dbReference type="AlphaFoldDB" id="A0A964T1H1"/>
<feature type="binding site" evidence="14">
    <location>
        <position position="213"/>
    </location>
    <ligand>
        <name>substrate</name>
    </ligand>
</feature>
<comment type="similarity">
    <text evidence="5 12">In the C-terminal section; belongs to the HTP reductase family.</text>
</comment>
<dbReference type="SUPFAM" id="SSF53597">
    <property type="entry name" value="Dihydrofolate reductase-like"/>
    <property type="match status" value="1"/>
</dbReference>
<comment type="function">
    <text evidence="1 12">Converts 2,5-diamino-6-(ribosylamino)-4(3h)-pyrimidinone 5'-phosphate into 5-amino-6-(ribosylamino)-2,4(1h,3h)-pyrimidinedione 5'-phosphate.</text>
</comment>
<comment type="caution">
    <text evidence="17">The sequence shown here is derived from an EMBL/GenBank/DDBJ whole genome shotgun (WGS) entry which is preliminary data.</text>
</comment>
<evidence type="ECO:0000256" key="10">
    <source>
        <dbReference type="ARBA" id="ARBA00023002"/>
    </source>
</evidence>
<name>A0A964T1H1_9HYPH</name>
<feature type="binding site" evidence="14">
    <location>
        <position position="160"/>
    </location>
    <ligand>
        <name>NADP(+)</name>
        <dbReference type="ChEBI" id="CHEBI:58349"/>
    </ligand>
</feature>
<dbReference type="PANTHER" id="PTHR38011">
    <property type="entry name" value="DIHYDROFOLATE REDUCTASE FAMILY PROTEIN (AFU_ORTHOLOGUE AFUA_8G06820)"/>
    <property type="match status" value="1"/>
</dbReference>
<dbReference type="Pfam" id="PF00383">
    <property type="entry name" value="dCMP_cyt_deam_1"/>
    <property type="match status" value="1"/>
</dbReference>
<dbReference type="GO" id="GO:0009231">
    <property type="term" value="P:riboflavin biosynthetic process"/>
    <property type="evidence" value="ECO:0007669"/>
    <property type="project" value="UniProtKB-KW"/>
</dbReference>
<keyword evidence="12 17" id="KW-0378">Hydrolase</keyword>
<comment type="catalytic activity">
    <reaction evidence="12">
        <text>5-amino-6-(5-phospho-D-ribitylamino)uracil + NADP(+) = 5-amino-6-(5-phospho-D-ribosylamino)uracil + NADPH + H(+)</text>
        <dbReference type="Rhea" id="RHEA:17845"/>
        <dbReference type="ChEBI" id="CHEBI:15378"/>
        <dbReference type="ChEBI" id="CHEBI:57783"/>
        <dbReference type="ChEBI" id="CHEBI:58349"/>
        <dbReference type="ChEBI" id="CHEBI:58421"/>
        <dbReference type="ChEBI" id="CHEBI:58453"/>
        <dbReference type="EC" id="1.1.1.193"/>
    </reaction>
</comment>
<dbReference type="Proteomes" id="UP000773614">
    <property type="component" value="Unassembled WGS sequence"/>
</dbReference>
<keyword evidence="11" id="KW-0511">Multifunctional enzyme</keyword>
<evidence type="ECO:0000256" key="2">
    <source>
        <dbReference type="ARBA" id="ARBA00004882"/>
    </source>
</evidence>
<dbReference type="Pfam" id="PF01872">
    <property type="entry name" value="RibD_C"/>
    <property type="match status" value="1"/>
</dbReference>
<comment type="catalytic activity">
    <reaction evidence="12">
        <text>2,5-diamino-6-hydroxy-4-(5-phosphoribosylamino)-pyrimidine + H2O + H(+) = 5-amino-6-(5-phospho-D-ribosylamino)uracil + NH4(+)</text>
        <dbReference type="Rhea" id="RHEA:21868"/>
        <dbReference type="ChEBI" id="CHEBI:15377"/>
        <dbReference type="ChEBI" id="CHEBI:15378"/>
        <dbReference type="ChEBI" id="CHEBI:28938"/>
        <dbReference type="ChEBI" id="CHEBI:58453"/>
        <dbReference type="ChEBI" id="CHEBI:58614"/>
        <dbReference type="EC" id="3.5.4.26"/>
    </reaction>
</comment>
<dbReference type="PANTHER" id="PTHR38011:SF7">
    <property type="entry name" value="2,5-DIAMINO-6-RIBOSYLAMINO-4(3H)-PYRIMIDINONE 5'-PHOSPHATE REDUCTASE"/>
    <property type="match status" value="1"/>
</dbReference>
<feature type="binding site" evidence="14">
    <location>
        <position position="202"/>
    </location>
    <ligand>
        <name>NADP(+)</name>
        <dbReference type="ChEBI" id="CHEBI:58349"/>
    </ligand>
</feature>
<keyword evidence="9 12" id="KW-0521">NADP</keyword>
<evidence type="ECO:0000256" key="15">
    <source>
        <dbReference type="PIRSR" id="PIRSR006769-3"/>
    </source>
</evidence>
<comment type="similarity">
    <text evidence="4 12">In the N-terminal section; belongs to the cytidine and deoxycytidylate deaminase family.</text>
</comment>